<protein>
    <recommendedName>
        <fullName evidence="3">Flagellar attachment zone protein 1 conserved domain-containing protein</fullName>
    </recommendedName>
</protein>
<feature type="compositionally biased region" description="Low complexity" evidence="2">
    <location>
        <begin position="1134"/>
        <end position="1143"/>
    </location>
</feature>
<dbReference type="Pfam" id="PF23398">
    <property type="entry name" value="FAZ1_cons"/>
    <property type="match status" value="1"/>
</dbReference>
<feature type="compositionally biased region" description="Low complexity" evidence="2">
    <location>
        <begin position="11"/>
        <end position="33"/>
    </location>
</feature>
<feature type="compositionally biased region" description="Polar residues" evidence="2">
    <location>
        <begin position="1254"/>
        <end position="1263"/>
    </location>
</feature>
<dbReference type="OMA" id="RAKKHDF"/>
<dbReference type="GeneID" id="26906729"/>
<reference evidence="4 5" key="1">
    <citation type="submission" date="2015-07" db="EMBL/GenBank/DDBJ databases">
        <title>High-quality genome of monoxenous trypanosomatid Leptomonas pyrrhocoris.</title>
        <authorList>
            <person name="Flegontov P."/>
            <person name="Butenko A."/>
            <person name="Firsov S."/>
            <person name="Vlcek C."/>
            <person name="Logacheva M.D."/>
            <person name="Field M."/>
            <person name="Filatov D."/>
            <person name="Flegontova O."/>
            <person name="Gerasimov E."/>
            <person name="Jackson A.P."/>
            <person name="Kelly S."/>
            <person name="Opperdoes F."/>
            <person name="O'Reilly A."/>
            <person name="Votypka J."/>
            <person name="Yurchenko V."/>
            <person name="Lukes J."/>
        </authorList>
    </citation>
    <scope>NUCLEOTIDE SEQUENCE [LARGE SCALE GENOMIC DNA]</scope>
    <source>
        <strain evidence="4">H10</strain>
    </source>
</reference>
<accession>A0A0N0VEL7</accession>
<feature type="compositionally biased region" description="Low complexity" evidence="2">
    <location>
        <begin position="1416"/>
        <end position="1443"/>
    </location>
</feature>
<dbReference type="InterPro" id="IPR056614">
    <property type="entry name" value="FAZ1_cons"/>
</dbReference>
<feature type="compositionally biased region" description="Low complexity" evidence="2">
    <location>
        <begin position="1241"/>
        <end position="1251"/>
    </location>
</feature>
<feature type="region of interest" description="Disordered" evidence="2">
    <location>
        <begin position="1"/>
        <end position="51"/>
    </location>
</feature>
<feature type="compositionally biased region" description="Polar residues" evidence="2">
    <location>
        <begin position="160"/>
        <end position="175"/>
    </location>
</feature>
<proteinExistence type="predicted"/>
<gene>
    <name evidence="4" type="ORF">ABB37_06440</name>
</gene>
<comment type="caution">
    <text evidence="4">The sequence shown here is derived from an EMBL/GenBank/DDBJ whole genome shotgun (WGS) entry which is preliminary data.</text>
</comment>
<dbReference type="InterPro" id="IPR026203">
    <property type="entry name" value="IHABP"/>
</dbReference>
<feature type="compositionally biased region" description="Basic and acidic residues" evidence="2">
    <location>
        <begin position="1"/>
        <end position="10"/>
    </location>
</feature>
<feature type="region of interest" description="Disordered" evidence="2">
    <location>
        <begin position="1230"/>
        <end position="1317"/>
    </location>
</feature>
<name>A0A0N0VEL7_LEPPY</name>
<dbReference type="RefSeq" id="XP_015656740.1">
    <property type="nucleotide sequence ID" value="XM_015804762.1"/>
</dbReference>
<dbReference type="EMBL" id="LGTL01000014">
    <property type="protein sequence ID" value="KPA78301.1"/>
    <property type="molecule type" value="Genomic_DNA"/>
</dbReference>
<evidence type="ECO:0000256" key="2">
    <source>
        <dbReference type="SAM" id="MobiDB-lite"/>
    </source>
</evidence>
<feature type="compositionally biased region" description="Polar residues" evidence="2">
    <location>
        <begin position="1308"/>
        <end position="1317"/>
    </location>
</feature>
<evidence type="ECO:0000256" key="1">
    <source>
        <dbReference type="SAM" id="Coils"/>
    </source>
</evidence>
<keyword evidence="5" id="KW-1185">Reference proteome</keyword>
<evidence type="ECO:0000313" key="4">
    <source>
        <dbReference type="EMBL" id="KPA78301.1"/>
    </source>
</evidence>
<feature type="region of interest" description="Disordered" evidence="2">
    <location>
        <begin position="1055"/>
        <end position="1085"/>
    </location>
</feature>
<sequence>MENRKLKRYDSAPISSGTSSSSAAAARAAAHISHVPRPQASPSAKPMINASASSSASAAAAAATPPTADRSAEPFAKQLEAYYRCMEEDNQALMKHYETHVADIASLKALAQERKYKEAVFKTMEAKTAAMDAFLQELADLTAPSRGLRARGDANLRSPAGSTPVKTAGSTQKASPTVAAPAASMDSVREAVQQLQASLQAACTNEARHQLTIQALEKELAEWKEKARARHVRTKSGATDGGVTTEEDSCFLPGTAKELREAQRRMRDLERQLMKATTEAKDAAAALALLEQQHLVSTLTLQRRDDELLAMRGLLNSKEQLLAALEEETKTARASTTAGTTTAAAAVTPATRARGSARFVRMNSAPAAAGSAGHRCGGETSSDRLVVTHHYRLLGGQRFVDGQVFSAESFKDAFLRSVSTMLHVPYGYLTSVEVRTHAEAVSVELDIRHSSRVKEDEIDFLLLSHDYPEVMTFLEKVKAELAATTPPDRNAVRVRELQATLAEKEEEVGDLRRKLRAVEESVERRDREREVLDKDVDVTLHETERTVTELYEALQAAQQETQAAQKALSLKSSQARVLEHAKSAVVDAAAAAERNLKQEIEALKDRLAQSLDDLNKAKDSVTEAVLRAQADEKMDVHLAVCSFDIPLSYSSCASAPRIASTLLQNAQERRVLHALVLAYAGCTGGAIPVQVKSCVFSEGSNSGSSSALHVDVELAYYANARTGDAVTAEINRKLSEGGSCTFVQEYLRMRGESARKDATAAADAQRAISEAEQRATAALAAMRAETQHAHATKLEAAVSQLQQISARLTTVFPDSSPAGTGSPSKANSVVGRVEQLIMRVTTAEAAAHRHAEECQRATRRLTEAQQEREQLQQTLSELTARCAEVRLAKEQLAARLATAEDQRTAAQTAAATSEGALAEKVRRLEATLRATTAAAEAEKAKSAEEVQAALAALAARVVEAEAESKRLRAQLTAATAVAGGDSRKEESALREALRLAKEDRTALARQVKEMETDMNDLSNIQAAMQRELESAQQELRAKKHDFDLLVKQLIRMEEKEKKWQSDPHPPVASPDSPSRLQNEEAEKDDVARESLVVLTNSNTNLQQCLRKLQRTMNTMGMEMNAAARGSSSINNSGSGIYNGSASSTAPAVEDNGSNGSGRGSRRSGHRKGALSATVSRAAMDHQQLSAHLSSLLLLMLETLENGLNGSNSDAGAGEGGRTADSAAACTRTASCHSNSHHTSSHHTNPSTHAPTRIVRQQQQQLSDSPFARTRSTPVLGERGSPGAGCSDDDAAAATATATAQRDTPKWESPSSDKCSSNSTATAAAAALHASPTVIGSGGKAKVDAAPRLDFHRQASATAYMRSNTAAAAATTAQSSGGGGGLPPTSCGAANASQTEAKKERRNRELPQRRTGGGAAATGAAATAPNSRSNINANSSSVGSNANAPRRSNLSTTTAATTTAAAAASTAKSNPFLRSSTASGSATLSAPAAAGATSVARVTSGHPRVATSTADAGGPTSLSTSQTHKQYRRRL</sequence>
<keyword evidence="1" id="KW-0175">Coiled coil</keyword>
<dbReference type="PANTHER" id="PTHR18956:SF6">
    <property type="entry name" value="HYALURONAN MEDIATED MOTILITY RECEPTOR"/>
    <property type="match status" value="1"/>
</dbReference>
<dbReference type="OrthoDB" id="267039at2759"/>
<feature type="compositionally biased region" description="Basic residues" evidence="2">
    <location>
        <begin position="1159"/>
        <end position="1168"/>
    </location>
</feature>
<feature type="compositionally biased region" description="Polar residues" evidence="2">
    <location>
        <begin position="1505"/>
        <end position="1523"/>
    </location>
</feature>
<feature type="domain" description="Flagellar attachment zone protein 1 conserved" evidence="3">
    <location>
        <begin position="386"/>
        <end position="475"/>
    </location>
</feature>
<dbReference type="Proteomes" id="UP000037923">
    <property type="component" value="Unassembled WGS sequence"/>
</dbReference>
<feature type="compositionally biased region" description="Basic and acidic residues" evidence="2">
    <location>
        <begin position="1395"/>
        <end position="1407"/>
    </location>
</feature>
<feature type="coiled-coil region" evidence="1">
    <location>
        <begin position="206"/>
        <end position="335"/>
    </location>
</feature>
<dbReference type="GO" id="GO:0005540">
    <property type="term" value="F:hyaluronic acid binding"/>
    <property type="evidence" value="ECO:0007669"/>
    <property type="project" value="InterPro"/>
</dbReference>
<feature type="region of interest" description="Disordered" evidence="2">
    <location>
        <begin position="149"/>
        <end position="179"/>
    </location>
</feature>
<feature type="compositionally biased region" description="Low complexity" evidence="2">
    <location>
        <begin position="1450"/>
        <end position="1499"/>
    </location>
</feature>
<dbReference type="VEuPathDB" id="TriTrypDB:LpyrH10_14_1550"/>
<organism evidence="4 5">
    <name type="scientific">Leptomonas pyrrhocoris</name>
    <name type="common">Firebug parasite</name>
    <dbReference type="NCBI Taxonomy" id="157538"/>
    <lineage>
        <taxon>Eukaryota</taxon>
        <taxon>Discoba</taxon>
        <taxon>Euglenozoa</taxon>
        <taxon>Kinetoplastea</taxon>
        <taxon>Metakinetoplastina</taxon>
        <taxon>Trypanosomatida</taxon>
        <taxon>Trypanosomatidae</taxon>
        <taxon>Leishmaniinae</taxon>
        <taxon>Leptomonas</taxon>
    </lineage>
</organism>
<dbReference type="PANTHER" id="PTHR18956">
    <property type="entry name" value="HYALURONAN MEDIATED MOTILITY RECEPTOR"/>
    <property type="match status" value="1"/>
</dbReference>
<feature type="region of interest" description="Disordered" evidence="2">
    <location>
        <begin position="1134"/>
        <end position="1173"/>
    </location>
</feature>
<feature type="region of interest" description="Disordered" evidence="2">
    <location>
        <begin position="1370"/>
        <end position="1530"/>
    </location>
</feature>
<feature type="coiled-coil region" evidence="1">
    <location>
        <begin position="494"/>
        <end position="631"/>
    </location>
</feature>
<evidence type="ECO:0000313" key="5">
    <source>
        <dbReference type="Proteomes" id="UP000037923"/>
    </source>
</evidence>
<evidence type="ECO:0000259" key="3">
    <source>
        <dbReference type="Pfam" id="PF23398"/>
    </source>
</evidence>
<feature type="coiled-coil region" evidence="1">
    <location>
        <begin position="847"/>
        <end position="1048"/>
    </location>
</feature>